<dbReference type="CDD" id="cd00475">
    <property type="entry name" value="Cis_IPPS"/>
    <property type="match status" value="1"/>
</dbReference>
<evidence type="ECO:0000256" key="1">
    <source>
        <dbReference type="ARBA" id="ARBA00022679"/>
    </source>
</evidence>
<dbReference type="AlphaFoldDB" id="A0A285NV72"/>
<feature type="binding site" evidence="2">
    <location>
        <position position="64"/>
    </location>
    <ligand>
        <name>substrate</name>
    </ligand>
</feature>
<accession>A0A285NV72</accession>
<keyword evidence="4" id="KW-1185">Reference proteome</keyword>
<dbReference type="Pfam" id="PF01255">
    <property type="entry name" value="Prenyltransf"/>
    <property type="match status" value="1"/>
</dbReference>
<dbReference type="FunFam" id="3.40.1180.10:FF:000001">
    <property type="entry name" value="(2E,6E)-farnesyl-diphosphate-specific ditrans,polycis-undecaprenyl-diphosphate synthase"/>
    <property type="match status" value="1"/>
</dbReference>
<dbReference type="NCBIfam" id="TIGR00055">
    <property type="entry name" value="uppS"/>
    <property type="match status" value="1"/>
</dbReference>
<feature type="binding site" evidence="2">
    <location>
        <begin position="60"/>
        <end position="62"/>
    </location>
    <ligand>
        <name>substrate</name>
    </ligand>
</feature>
<dbReference type="InterPro" id="IPR036424">
    <property type="entry name" value="UPP_synth-like_sf"/>
</dbReference>
<comment type="cofactor">
    <cofactor evidence="2">
        <name>Mg(2+)</name>
        <dbReference type="ChEBI" id="CHEBI:18420"/>
    </cofactor>
    <text evidence="2">Binds 2 magnesium ions per subunit.</text>
</comment>
<dbReference type="EC" id="2.5.1.-" evidence="2"/>
<evidence type="ECO:0000313" key="4">
    <source>
        <dbReference type="Proteomes" id="UP000218627"/>
    </source>
</evidence>
<protein>
    <recommendedName>
        <fullName evidence="2">Isoprenyl transferase</fullName>
        <ecNumber evidence="2">2.5.1.-</ecNumber>
    </recommendedName>
</protein>
<proteinExistence type="inferred from homology"/>
<keyword evidence="1 2" id="KW-0808">Transferase</keyword>
<dbReference type="OrthoDB" id="4191603at2"/>
<feature type="binding site" evidence="2">
    <location>
        <begin position="16"/>
        <end position="19"/>
    </location>
    <ligand>
        <name>substrate</name>
    </ligand>
</feature>
<dbReference type="EMBL" id="OBEN01000002">
    <property type="protein sequence ID" value="SNZ12917.1"/>
    <property type="molecule type" value="Genomic_DNA"/>
</dbReference>
<dbReference type="PROSITE" id="PS01066">
    <property type="entry name" value="UPP_SYNTHASE"/>
    <property type="match status" value="1"/>
</dbReference>
<dbReference type="HAMAP" id="MF_01139">
    <property type="entry name" value="ISPT"/>
    <property type="match status" value="1"/>
</dbReference>
<organism evidence="3 4">
    <name type="scientific">Hydrogenobacter hydrogenophilus</name>
    <dbReference type="NCBI Taxonomy" id="35835"/>
    <lineage>
        <taxon>Bacteria</taxon>
        <taxon>Pseudomonadati</taxon>
        <taxon>Aquificota</taxon>
        <taxon>Aquificia</taxon>
        <taxon>Aquificales</taxon>
        <taxon>Aquificaceae</taxon>
        <taxon>Hydrogenobacter</taxon>
    </lineage>
</organism>
<feature type="active site" description="Proton acceptor" evidence="2">
    <location>
        <position position="63"/>
    </location>
</feature>
<feature type="binding site" evidence="2">
    <location>
        <position position="28"/>
    </location>
    <ligand>
        <name>substrate</name>
    </ligand>
</feature>
<feature type="binding site" evidence="2">
    <location>
        <position position="20"/>
    </location>
    <ligand>
        <name>substrate</name>
    </ligand>
</feature>
<dbReference type="InterPro" id="IPR001441">
    <property type="entry name" value="UPP_synth-like"/>
</dbReference>
<comment type="function">
    <text evidence="2">Catalyzes the condensation of isopentenyl diphosphate (IPP) with allylic pyrophosphates generating different type of terpenoids.</text>
</comment>
<comment type="similarity">
    <text evidence="2">Belongs to the UPP synthase family.</text>
</comment>
<dbReference type="RefSeq" id="WP_096600888.1">
    <property type="nucleotide sequence ID" value="NZ_OBEN01000002.1"/>
</dbReference>
<dbReference type="PANTHER" id="PTHR10291">
    <property type="entry name" value="DEHYDRODOLICHYL DIPHOSPHATE SYNTHASE FAMILY MEMBER"/>
    <property type="match status" value="1"/>
</dbReference>
<dbReference type="PANTHER" id="PTHR10291:SF0">
    <property type="entry name" value="DEHYDRODOLICHYL DIPHOSPHATE SYNTHASE 2"/>
    <property type="match status" value="1"/>
</dbReference>
<evidence type="ECO:0000313" key="3">
    <source>
        <dbReference type="EMBL" id="SNZ12917.1"/>
    </source>
</evidence>
<dbReference type="GO" id="GO:0016094">
    <property type="term" value="P:polyprenol biosynthetic process"/>
    <property type="evidence" value="ECO:0007669"/>
    <property type="project" value="TreeGrafter"/>
</dbReference>
<dbReference type="Gene3D" id="3.40.1180.10">
    <property type="entry name" value="Decaprenyl diphosphate synthase-like"/>
    <property type="match status" value="1"/>
</dbReference>
<dbReference type="GO" id="GO:0045547">
    <property type="term" value="F:ditrans,polycis-polyprenyl diphosphate synthase [(2E,6E)-farnesyl diphosphate specific] activity"/>
    <property type="evidence" value="ECO:0007669"/>
    <property type="project" value="TreeGrafter"/>
</dbReference>
<sequence>MTSLKIPKHIAVIMDGNGRWAKERGLPRIRGHYEGVKRAEELVDTCLQLSVKYLTLFTFSTENWKRPKEEVRALFELFESYFKKRKEDLIKKGVRLKFIGRRDRLSKRLVQLMEELEEDSKECNKLTACIAIDYGGRDDILRAVKKAICAGLSDVDEITFSNLLDLGGLPDPDLLIRTGGEKRISNFLLWNLAYTELYFTETYWPDFDRAELLKAIEDYSRRVRKFGAVLQE</sequence>
<feature type="binding site" evidence="2">
    <location>
        <begin position="183"/>
        <end position="185"/>
    </location>
    <ligand>
        <name>substrate</name>
    </ligand>
</feature>
<feature type="active site" evidence="2">
    <location>
        <position position="15"/>
    </location>
</feature>
<dbReference type="InterPro" id="IPR018520">
    <property type="entry name" value="UPP_synth-like_CS"/>
</dbReference>
<dbReference type="Proteomes" id="UP000218627">
    <property type="component" value="Unassembled WGS sequence"/>
</dbReference>
<feature type="binding site" evidence="2">
    <location>
        <position position="15"/>
    </location>
    <ligand>
        <name>Mg(2+)</name>
        <dbReference type="ChEBI" id="CHEBI:18420"/>
    </ligand>
</feature>
<feature type="binding site" evidence="2">
    <location>
        <position position="177"/>
    </location>
    <ligand>
        <name>substrate</name>
    </ligand>
</feature>
<comment type="subunit">
    <text evidence="2">Homodimer.</text>
</comment>
<keyword evidence="2" id="KW-0479">Metal-binding</keyword>
<reference evidence="4" key="1">
    <citation type="submission" date="2017-09" db="EMBL/GenBank/DDBJ databases">
        <authorList>
            <person name="Varghese N."/>
            <person name="Submissions S."/>
        </authorList>
    </citation>
    <scope>NUCLEOTIDE SEQUENCE [LARGE SCALE GENOMIC DNA]</scope>
    <source>
        <strain evidence="4">DSM 2913</strain>
    </source>
</reference>
<feature type="binding site" evidence="2">
    <location>
        <position position="66"/>
    </location>
    <ligand>
        <name>substrate</name>
    </ligand>
</feature>
<evidence type="ECO:0000256" key="2">
    <source>
        <dbReference type="HAMAP-Rule" id="MF_01139"/>
    </source>
</evidence>
<gene>
    <name evidence="3" type="ORF">SAMN06265353_0553</name>
</gene>
<dbReference type="SUPFAM" id="SSF64005">
    <property type="entry name" value="Undecaprenyl diphosphate synthase"/>
    <property type="match status" value="1"/>
</dbReference>
<dbReference type="GO" id="GO:0000287">
    <property type="term" value="F:magnesium ion binding"/>
    <property type="evidence" value="ECO:0007669"/>
    <property type="project" value="UniProtKB-UniRule"/>
</dbReference>
<keyword evidence="2" id="KW-0460">Magnesium</keyword>
<name>A0A285NV72_9AQUI</name>
<feature type="binding site" evidence="2">
    <location>
        <position position="32"/>
    </location>
    <ligand>
        <name>substrate</name>
    </ligand>
</feature>
<feature type="binding site" evidence="2">
    <location>
        <position position="196"/>
    </location>
    <ligand>
        <name>Mg(2+)</name>
        <dbReference type="ChEBI" id="CHEBI:18420"/>
    </ligand>
</feature>